<evidence type="ECO:0000256" key="6">
    <source>
        <dbReference type="ARBA" id="ARBA00022679"/>
    </source>
</evidence>
<feature type="transmembrane region" description="Helical" evidence="13">
    <location>
        <begin position="21"/>
        <end position="41"/>
    </location>
</feature>
<evidence type="ECO:0000313" key="16">
    <source>
        <dbReference type="Proteomes" id="UP001303115"/>
    </source>
</evidence>
<comment type="subcellular location">
    <subcellularLocation>
        <location evidence="1">Membrane</location>
        <topology evidence="1">Single-pass type II membrane protein</topology>
    </subcellularLocation>
</comment>
<proteinExistence type="inferred from homology"/>
<evidence type="ECO:0000256" key="8">
    <source>
        <dbReference type="ARBA" id="ARBA00022741"/>
    </source>
</evidence>
<feature type="region of interest" description="Disordered" evidence="12">
    <location>
        <begin position="452"/>
        <end position="476"/>
    </location>
</feature>
<accession>A0AAN6SQL1</accession>
<evidence type="ECO:0000256" key="9">
    <source>
        <dbReference type="ARBA" id="ARBA00022968"/>
    </source>
</evidence>
<evidence type="ECO:0000256" key="5">
    <source>
        <dbReference type="ARBA" id="ARBA00022676"/>
    </source>
</evidence>
<gene>
    <name evidence="15" type="ORF">C8A01DRAFT_47779</name>
</gene>
<dbReference type="InterPro" id="IPR026050">
    <property type="entry name" value="C1GALT1/C1GALT1_chp1"/>
</dbReference>
<evidence type="ECO:0000313" key="15">
    <source>
        <dbReference type="EMBL" id="KAK4038645.1"/>
    </source>
</evidence>
<evidence type="ECO:0000256" key="3">
    <source>
        <dbReference type="ARBA" id="ARBA00006462"/>
    </source>
</evidence>
<dbReference type="Gene3D" id="3.90.550.50">
    <property type="match status" value="1"/>
</dbReference>
<keyword evidence="16" id="KW-1185">Reference proteome</keyword>
<evidence type="ECO:0000256" key="10">
    <source>
        <dbReference type="ARBA" id="ARBA00022989"/>
    </source>
</evidence>
<dbReference type="EC" id="2.4.1.122" evidence="4"/>
<dbReference type="GO" id="GO:0000166">
    <property type="term" value="F:nucleotide binding"/>
    <property type="evidence" value="ECO:0007669"/>
    <property type="project" value="UniProtKB-KW"/>
</dbReference>
<organism evidence="15 16">
    <name type="scientific">Parachaetomium inaequale</name>
    <dbReference type="NCBI Taxonomy" id="2588326"/>
    <lineage>
        <taxon>Eukaryota</taxon>
        <taxon>Fungi</taxon>
        <taxon>Dikarya</taxon>
        <taxon>Ascomycota</taxon>
        <taxon>Pezizomycotina</taxon>
        <taxon>Sordariomycetes</taxon>
        <taxon>Sordariomycetidae</taxon>
        <taxon>Sordariales</taxon>
        <taxon>Chaetomiaceae</taxon>
        <taxon>Parachaetomium</taxon>
    </lineage>
</organism>
<dbReference type="PANTHER" id="PTHR23033">
    <property type="entry name" value="BETA1,3-GALACTOSYLTRANSFERASE"/>
    <property type="match status" value="1"/>
</dbReference>
<evidence type="ECO:0000256" key="2">
    <source>
        <dbReference type="ARBA" id="ARBA00004922"/>
    </source>
</evidence>
<dbReference type="PANTHER" id="PTHR23033:SF43">
    <property type="entry name" value="APPLE DOMAIN-CONTAINING PROTEIN"/>
    <property type="match status" value="1"/>
</dbReference>
<sequence>MPRLFLPATTAVLRHRLNKRLERNALIAAVVSLALFALWYLHHDEPPPPAFYPFETTSAFFPVAHHDAQNKTVEQLCASFPRHLTQRIQPVLKMGHGEDRKMVNAQLESVSACFGPDELLVFSDLDELIHGRHAVDILANLPRAYRENDAEGNANADYVNYEAMYALANEGKLTVDNDPARGKNGWRLDKYKFLAGVERAWQMRPGRDFYVFYETDTYISWDNMFRFLSTLDPQAALYMGSPSPGRHDEKKKKDTWFANGGPGYVLSRGAMEKLLGRRTSSKTGHLTDPPISLKWLDLVRSDPCGDSILGWALWDAGVPLSGFFPLFNTYPAHALPFTERLWCQPFITMHKLKPEDLVGLWRWENGQRKLGSPLLYSDLYDFLPVATPEVRHNWDNTNWDRLAPGRDTSANSLEACKKACEDSPSCLQYHWQGEQTKKCVLQRFINLGGPKEPETVQRKIPIPGSGEGKKGAGKEEQQFRVVEEHLTYASGWIKPRIDEWVKKHMCYAPEWVYPSIERHY</sequence>
<evidence type="ECO:0000259" key="14">
    <source>
        <dbReference type="Pfam" id="PF02434"/>
    </source>
</evidence>
<evidence type="ECO:0000256" key="1">
    <source>
        <dbReference type="ARBA" id="ARBA00004606"/>
    </source>
</evidence>
<evidence type="ECO:0000256" key="13">
    <source>
        <dbReference type="SAM" id="Phobius"/>
    </source>
</evidence>
<dbReference type="InterPro" id="IPR003378">
    <property type="entry name" value="Fringe-like_glycosylTrfase"/>
</dbReference>
<evidence type="ECO:0000256" key="12">
    <source>
        <dbReference type="SAM" id="MobiDB-lite"/>
    </source>
</evidence>
<protein>
    <recommendedName>
        <fullName evidence="4">N-acetylgalactosaminide beta-1,3-galactosyltransferase</fullName>
        <ecNumber evidence="4">2.4.1.122</ecNumber>
    </recommendedName>
</protein>
<name>A0AAN6SQL1_9PEZI</name>
<dbReference type="GO" id="GO:0016020">
    <property type="term" value="C:membrane"/>
    <property type="evidence" value="ECO:0007669"/>
    <property type="project" value="UniProtKB-SubCell"/>
</dbReference>
<dbReference type="EMBL" id="MU854423">
    <property type="protein sequence ID" value="KAK4038645.1"/>
    <property type="molecule type" value="Genomic_DNA"/>
</dbReference>
<feature type="compositionally biased region" description="Basic and acidic residues" evidence="12">
    <location>
        <begin position="467"/>
        <end position="476"/>
    </location>
</feature>
<dbReference type="GO" id="GO:0016263">
    <property type="term" value="F:glycoprotein-N-acetylgalactosamine 3-beta-galactosyltransferase activity"/>
    <property type="evidence" value="ECO:0007669"/>
    <property type="project" value="UniProtKB-EC"/>
</dbReference>
<comment type="caution">
    <text evidence="15">The sequence shown here is derived from an EMBL/GenBank/DDBJ whole genome shotgun (WGS) entry which is preliminary data.</text>
</comment>
<keyword evidence="11 13" id="KW-0472">Membrane</keyword>
<keyword evidence="8" id="KW-0547">Nucleotide-binding</keyword>
<keyword evidence="10 13" id="KW-1133">Transmembrane helix</keyword>
<evidence type="ECO:0000256" key="4">
    <source>
        <dbReference type="ARBA" id="ARBA00012557"/>
    </source>
</evidence>
<dbReference type="Pfam" id="PF02434">
    <property type="entry name" value="Fringe"/>
    <property type="match status" value="1"/>
</dbReference>
<keyword evidence="7 13" id="KW-0812">Transmembrane</keyword>
<evidence type="ECO:0000256" key="11">
    <source>
        <dbReference type="ARBA" id="ARBA00023136"/>
    </source>
</evidence>
<keyword evidence="5" id="KW-0328">Glycosyltransferase</keyword>
<comment type="pathway">
    <text evidence="2">Protein modification; protein glycosylation.</text>
</comment>
<feature type="domain" description="Fringe-like glycosyltransferase" evidence="14">
    <location>
        <begin position="202"/>
        <end position="275"/>
    </location>
</feature>
<dbReference type="AlphaFoldDB" id="A0AAN6SQL1"/>
<evidence type="ECO:0000256" key="7">
    <source>
        <dbReference type="ARBA" id="ARBA00022692"/>
    </source>
</evidence>
<dbReference type="Proteomes" id="UP001303115">
    <property type="component" value="Unassembled WGS sequence"/>
</dbReference>
<keyword evidence="9" id="KW-0735">Signal-anchor</keyword>
<keyword evidence="6" id="KW-0808">Transferase</keyword>
<comment type="similarity">
    <text evidence="3">Belongs to the glycosyltransferase 31 family. Beta3-Gal-T subfamily.</text>
</comment>
<reference evidence="16" key="1">
    <citation type="journal article" date="2023" name="Mol. Phylogenet. Evol.">
        <title>Genome-scale phylogeny and comparative genomics of the fungal order Sordariales.</title>
        <authorList>
            <person name="Hensen N."/>
            <person name="Bonometti L."/>
            <person name="Westerberg I."/>
            <person name="Brannstrom I.O."/>
            <person name="Guillou S."/>
            <person name="Cros-Aarteil S."/>
            <person name="Calhoun S."/>
            <person name="Haridas S."/>
            <person name="Kuo A."/>
            <person name="Mondo S."/>
            <person name="Pangilinan J."/>
            <person name="Riley R."/>
            <person name="LaButti K."/>
            <person name="Andreopoulos B."/>
            <person name="Lipzen A."/>
            <person name="Chen C."/>
            <person name="Yan M."/>
            <person name="Daum C."/>
            <person name="Ng V."/>
            <person name="Clum A."/>
            <person name="Steindorff A."/>
            <person name="Ohm R.A."/>
            <person name="Martin F."/>
            <person name="Silar P."/>
            <person name="Natvig D.O."/>
            <person name="Lalanne C."/>
            <person name="Gautier V."/>
            <person name="Ament-Velasquez S.L."/>
            <person name="Kruys A."/>
            <person name="Hutchinson M.I."/>
            <person name="Powell A.J."/>
            <person name="Barry K."/>
            <person name="Miller A.N."/>
            <person name="Grigoriev I.V."/>
            <person name="Debuchy R."/>
            <person name="Gladieux P."/>
            <person name="Hiltunen Thoren M."/>
            <person name="Johannesson H."/>
        </authorList>
    </citation>
    <scope>NUCLEOTIDE SEQUENCE [LARGE SCALE GENOMIC DNA]</scope>
    <source>
        <strain evidence="16">CBS 284.82</strain>
    </source>
</reference>